<evidence type="ECO:0000313" key="2">
    <source>
        <dbReference type="Proteomes" id="UP000503313"/>
    </source>
</evidence>
<dbReference type="EMBL" id="CP053835">
    <property type="protein sequence ID" value="QKF76136.1"/>
    <property type="molecule type" value="Genomic_DNA"/>
</dbReference>
<name>A0AAE7BB88_9BACT</name>
<dbReference type="RefSeq" id="WP_129011432.1">
    <property type="nucleotide sequence ID" value="NZ_CP053835.1"/>
</dbReference>
<evidence type="ECO:0000313" key="1">
    <source>
        <dbReference type="EMBL" id="QKF76136.1"/>
    </source>
</evidence>
<dbReference type="Proteomes" id="UP000503313">
    <property type="component" value="Chromosome"/>
</dbReference>
<keyword evidence="2" id="KW-1185">Reference proteome</keyword>
<dbReference type="AlphaFoldDB" id="A0AAE7BB88"/>
<accession>A0AAE7BB88</accession>
<gene>
    <name evidence="1" type="ORF">ADFLV_0064</name>
</gene>
<dbReference type="KEGG" id="adz:ADFLV_0064"/>
<organism evidence="1 2">
    <name type="scientific">Arcobacter defluvii</name>
    <dbReference type="NCBI Taxonomy" id="873191"/>
    <lineage>
        <taxon>Bacteria</taxon>
        <taxon>Pseudomonadati</taxon>
        <taxon>Campylobacterota</taxon>
        <taxon>Epsilonproteobacteria</taxon>
        <taxon>Campylobacterales</taxon>
        <taxon>Arcobacteraceae</taxon>
        <taxon>Arcobacter</taxon>
    </lineage>
</organism>
<protein>
    <submittedName>
        <fullName evidence="1">Uncharacterized protein</fullName>
    </submittedName>
</protein>
<proteinExistence type="predicted"/>
<sequence>MDITICKSFIENSHYNRNTAVLFSFAGQNNNRVVINNKILEIYKGIDISIIKEWILLMDAVGFWKKIDVEETCIENIFPNTCKASKHKILFVSDYEEYDDNLCLDISVLNSLDAEHLLSSRNQTINVLGERAQVTTGDGSDINSRSLL</sequence>
<reference evidence="1 2" key="1">
    <citation type="submission" date="2020-05" db="EMBL/GenBank/DDBJ databases">
        <title>Complete genome sequencing of Campylobacter and Arcobacter type strains.</title>
        <authorList>
            <person name="Miller W.G."/>
            <person name="Yee E."/>
        </authorList>
    </citation>
    <scope>NUCLEOTIDE SEQUENCE [LARGE SCALE GENOMIC DNA]</scope>
    <source>
        <strain evidence="1 2">LMG 25694</strain>
    </source>
</reference>